<dbReference type="InterPro" id="IPR001279">
    <property type="entry name" value="Metallo-B-lactamas"/>
</dbReference>
<dbReference type="AlphaFoldDB" id="A0A1F7XZR4"/>
<comment type="subcellular location">
    <subcellularLocation>
        <location evidence="1">Cytoplasm</location>
        <location evidence="1">Cytosol</location>
    </subcellularLocation>
</comment>
<comment type="function">
    <text evidence="6">Endoribonuclease that catalyzes the hydrolysis of histone-coding pre-mRNA 3'-end. Involved in histone pre-mRNA processing during the S-phase of the cell cycle, which is required for entering/progressing through S-phase. Cleaves histone pre-mRNA at a major and a minor cleavage site after the 5'-ACCCA-3' and the 5'-ACCCACA-3' sequence, respectively, and located downstream of the stem-loop. May require the presence of the HDE element located at the histone pre-RNA 3'-end to avoid non-specific cleavage.</text>
</comment>
<dbReference type="SUPFAM" id="SSF56281">
    <property type="entry name" value="Metallo-hydrolase/oxidoreductase"/>
    <property type="match status" value="1"/>
</dbReference>
<dbReference type="Gene3D" id="3.60.15.10">
    <property type="entry name" value="Ribonuclease Z/Hydroxyacylglutathione hydrolase-like"/>
    <property type="match status" value="1"/>
</dbReference>
<comment type="subunit">
    <text evidence="2">Homodimer.</text>
</comment>
<evidence type="ECO:0000256" key="6">
    <source>
        <dbReference type="ARBA" id="ARBA00045869"/>
    </source>
</evidence>
<dbReference type="EMBL" id="MGGE01000041">
    <property type="protein sequence ID" value="OGM20450.1"/>
    <property type="molecule type" value="Genomic_DNA"/>
</dbReference>
<comment type="caution">
    <text evidence="8">The sequence shown here is derived from an EMBL/GenBank/DDBJ whole genome shotgun (WGS) entry which is preliminary data.</text>
</comment>
<evidence type="ECO:0000313" key="9">
    <source>
        <dbReference type="Proteomes" id="UP000178419"/>
    </source>
</evidence>
<evidence type="ECO:0000313" key="8">
    <source>
        <dbReference type="EMBL" id="OGM20450.1"/>
    </source>
</evidence>
<dbReference type="Proteomes" id="UP000178419">
    <property type="component" value="Unassembled WGS sequence"/>
</dbReference>
<organism evidence="8 9">
    <name type="scientific">Candidatus Woesebacteria bacterium RIFCSPHIGHO2_01_FULL_38_9</name>
    <dbReference type="NCBI Taxonomy" id="1802492"/>
    <lineage>
        <taxon>Bacteria</taxon>
        <taxon>Candidatus Woeseibacteriota</taxon>
    </lineage>
</organism>
<dbReference type="PANTHER" id="PTHR23200">
    <property type="entry name" value="METALLO-BETA-LACTAMASE DOMAIN-CONTAINING PROTEIN 1"/>
    <property type="match status" value="1"/>
</dbReference>
<evidence type="ECO:0000259" key="7">
    <source>
        <dbReference type="SMART" id="SM00849"/>
    </source>
</evidence>
<accession>A0A1F7XZR4</accession>
<sequence length="197" mass="22150">MNVVKVLIQGYAHPGPRNTYVASPSCTLIISSGKKILVDPGANQELLSSRLKKEGLMPKNIDYIFLSHYHPDHVLATRLFPKQDIVDSEIIWRNDSEIYHKGKLPGTDIEIIKTPGHSSEHASLIVKTAEYGIVCVAQDLFWWEDGKQKSDSTKDLINLKDPFASNMKTLKVSRENILKIADWIIPGHGGMFKNPFK</sequence>
<evidence type="ECO:0000256" key="4">
    <source>
        <dbReference type="ARBA" id="ARBA00032988"/>
    </source>
</evidence>
<feature type="domain" description="Metallo-beta-lactamase" evidence="7">
    <location>
        <begin position="23"/>
        <end position="188"/>
    </location>
</feature>
<protein>
    <recommendedName>
        <fullName evidence="3">Metallo-beta-lactamase domain-containing protein 1</fullName>
    </recommendedName>
    <alternativeName>
        <fullName evidence="4">Endoribonuclease MBLAC1</fullName>
    </alternativeName>
</protein>
<name>A0A1F7XZR4_9BACT</name>
<dbReference type="InterPro" id="IPR036866">
    <property type="entry name" value="RibonucZ/Hydroxyglut_hydro"/>
</dbReference>
<evidence type="ECO:0000256" key="3">
    <source>
        <dbReference type="ARBA" id="ARBA00014856"/>
    </source>
</evidence>
<dbReference type="CDD" id="cd07711">
    <property type="entry name" value="MBLAC1-like_MBL-fold"/>
    <property type="match status" value="1"/>
</dbReference>
<dbReference type="SMART" id="SM00849">
    <property type="entry name" value="Lactamase_B"/>
    <property type="match status" value="1"/>
</dbReference>
<evidence type="ECO:0000256" key="2">
    <source>
        <dbReference type="ARBA" id="ARBA00011738"/>
    </source>
</evidence>
<dbReference type="GO" id="GO:0005829">
    <property type="term" value="C:cytosol"/>
    <property type="evidence" value="ECO:0007669"/>
    <property type="project" value="UniProtKB-SubCell"/>
</dbReference>
<proteinExistence type="predicted"/>
<dbReference type="PANTHER" id="PTHR23200:SF48">
    <property type="entry name" value="METALLO-BETA-LACTAMASE DOMAIN-CONTAINING PROTEIN 1"/>
    <property type="match status" value="1"/>
</dbReference>
<dbReference type="Pfam" id="PF00753">
    <property type="entry name" value="Lactamase_B"/>
    <property type="match status" value="1"/>
</dbReference>
<evidence type="ECO:0000256" key="1">
    <source>
        <dbReference type="ARBA" id="ARBA00004514"/>
    </source>
</evidence>
<gene>
    <name evidence="8" type="ORF">A2714_01315</name>
</gene>
<reference evidence="8 9" key="1">
    <citation type="journal article" date="2016" name="Nat. Commun.">
        <title>Thousands of microbial genomes shed light on interconnected biogeochemical processes in an aquifer system.</title>
        <authorList>
            <person name="Anantharaman K."/>
            <person name="Brown C.T."/>
            <person name="Hug L.A."/>
            <person name="Sharon I."/>
            <person name="Castelle C.J."/>
            <person name="Probst A.J."/>
            <person name="Thomas B.C."/>
            <person name="Singh A."/>
            <person name="Wilkins M.J."/>
            <person name="Karaoz U."/>
            <person name="Brodie E.L."/>
            <person name="Williams K.H."/>
            <person name="Hubbard S.S."/>
            <person name="Banfield J.F."/>
        </authorList>
    </citation>
    <scope>NUCLEOTIDE SEQUENCE [LARGE SCALE GENOMIC DNA]</scope>
</reference>
<evidence type="ECO:0000256" key="5">
    <source>
        <dbReference type="ARBA" id="ARBA00044690"/>
    </source>
</evidence>
<dbReference type="InterPro" id="IPR039344">
    <property type="entry name" value="MBLAC1"/>
</dbReference>
<comment type="catalytic activity">
    <reaction evidence="5">
        <text>a ribonucleotidyl-ribonucleotide-RNA + H2O = a 3'-end ribonucleotide-RNA + a 5'-end 5'-phospho-ribonucleoside-RNA + H(+)</text>
        <dbReference type="Rhea" id="RHEA:68096"/>
        <dbReference type="Rhea" id="RHEA-COMP:15179"/>
        <dbReference type="Rhea" id="RHEA-COMP:17355"/>
        <dbReference type="Rhea" id="RHEA-COMP:17428"/>
        <dbReference type="ChEBI" id="CHEBI:15377"/>
        <dbReference type="ChEBI" id="CHEBI:15378"/>
        <dbReference type="ChEBI" id="CHEBI:74896"/>
        <dbReference type="ChEBI" id="CHEBI:138282"/>
        <dbReference type="ChEBI" id="CHEBI:173118"/>
    </reaction>
    <physiologicalReaction direction="left-to-right" evidence="5">
        <dbReference type="Rhea" id="RHEA:68097"/>
    </physiologicalReaction>
</comment>